<evidence type="ECO:0000313" key="8">
    <source>
        <dbReference type="EMBL" id="CAH0479778.1"/>
    </source>
</evidence>
<evidence type="ECO:0000256" key="5">
    <source>
        <dbReference type="ARBA" id="ARBA00022490"/>
    </source>
</evidence>
<dbReference type="PANTHER" id="PTHR21422">
    <property type="entry name" value="RAB3 GTPASE-ACTIVATING PROTEIN CATALYTIC SUBUNIT"/>
    <property type="match status" value="1"/>
</dbReference>
<evidence type="ECO:0000256" key="2">
    <source>
        <dbReference type="ARBA" id="ARBA00008856"/>
    </source>
</evidence>
<evidence type="ECO:0000256" key="1">
    <source>
        <dbReference type="ARBA" id="ARBA00004496"/>
    </source>
</evidence>
<proteinExistence type="inferred from homology"/>
<comment type="subcellular location">
    <subcellularLocation>
        <location evidence="1">Cytoplasm</location>
    </subcellularLocation>
</comment>
<dbReference type="AlphaFoldDB" id="A0AAU9L3P3"/>
<protein>
    <recommendedName>
        <fullName evidence="3">Rab3 GTPase-activating protein catalytic subunit</fullName>
    </recommendedName>
</protein>
<dbReference type="GO" id="GO:0005096">
    <property type="term" value="F:GTPase activator activity"/>
    <property type="evidence" value="ECO:0007669"/>
    <property type="project" value="UniProtKB-KW"/>
</dbReference>
<dbReference type="EMBL" id="CAKKTJ010000320">
    <property type="protein sequence ID" value="CAH0479778.1"/>
    <property type="molecule type" value="Genomic_DNA"/>
</dbReference>
<keyword evidence="5" id="KW-0963">Cytoplasm</keyword>
<evidence type="ECO:0000256" key="4">
    <source>
        <dbReference type="ARBA" id="ARBA00022468"/>
    </source>
</evidence>
<keyword evidence="4" id="KW-0343">GTPase activation</keyword>
<evidence type="ECO:0000256" key="3">
    <source>
        <dbReference type="ARBA" id="ARBA00015817"/>
    </source>
</evidence>
<gene>
    <name evidence="8" type="ORF">PBS003_LOCUS6412</name>
</gene>
<sequence>MQVEEDPSSQFVDFTNATDLEQFISDIEQALIGWHLDNKGHASLETLNAIPAKRLPPQKQRQAAALDAAVWVKKLQLQFPGTKMRNGYTLALFVARHHDTRQNEEPNAPVRNATWNFKKWQKGLEHFTPTMLSVGDASKDFQWEMREIEKEKETGTSVSPYASAFEDDVKPQFNRQQLFKNVQKWFGLDEFLLLNKSSSYGTEKQQQEDARETSVKNDGDDDGRVLRNSMERKPFQSEREEDVCNEQDESVMADISVNQNETGMLLSALNMALNNCNCTIPAFVPMFEPSRGTWIGVAVPGATGNISMSFETESISELNFNQSCISGLLDFFKIKLQLSPHVEEKCRIETDKSEDLAISMTVSASFAFSWNRASDPREVVIPENPLAWRSVESQQLTETDSQIHRIRNKLFGKNHPIPLLGSSTSPLDGIDLTVSWPQLREGMYVDNAVHSTLDPCLAPLWMLTVRFQDLTSENQRKPRLPLCKRIANLVQVYSNSRELHKDIMVSELSPPMPVIFSPSKALNTPSAGRCGEAAQTQLSSTIPESIPAARAAVVLSNAISSFVSAASWKGSDVEEIRRIVLELFNDGENEQDKDGGENEEYSRRLNDNVEDVAKEQQDLLTRLGVSVESEKLRQQIQSTTLISDMQAFKAANPRCCLADFIRWYSPKDWIPFKTSIDPSASGLPVEGRGVWWFERHGMLSERMRFGPGHEHIWQRMWETSDPVPASRQKRSFDPVQESEKVFHYMETLSPHELFHQMLAGAISSSLFALETALPVQVSSQTLPVVYRALKSLRSCGTRAIALLDEALAESQVAFPAAGRSKQQLNNDHEQSIAAARQGQQLQVAFEMALDACWKLVRSLEAVEALVTKAMALLHYFLASNEEQRTFSLVNLLLLPSLSRRQQAEMSDLLKNDDLRQLVAAIVLSNPPLAESGPMTVPVQREYVLRCICPRPFLRNYHFDDLSVGEDNIEASDVQLEEKLEESPLVVCRMYAGFKKSTVRFALVMAESEF</sequence>
<name>A0AAU9L3P3_9STRA</name>
<evidence type="ECO:0000313" key="9">
    <source>
        <dbReference type="Proteomes" id="UP001160483"/>
    </source>
</evidence>
<dbReference type="PANTHER" id="PTHR21422:SF9">
    <property type="entry name" value="RAB3 GTPASE-ACTIVATING PROTEIN CATALYTIC SUBUNIT"/>
    <property type="match status" value="1"/>
</dbReference>
<dbReference type="Pfam" id="PF13890">
    <property type="entry name" value="Rab3-GTPase_cat"/>
    <property type="match status" value="1"/>
</dbReference>
<reference evidence="8" key="1">
    <citation type="submission" date="2021-11" db="EMBL/GenBank/DDBJ databases">
        <authorList>
            <person name="Islam A."/>
            <person name="Islam S."/>
            <person name="Flora M.S."/>
            <person name="Rahman M."/>
            <person name="Ziaur R.M."/>
            <person name="Epstein J.H."/>
            <person name="Hassan M."/>
            <person name="Klassen M."/>
            <person name="Woodard K."/>
            <person name="Webb A."/>
            <person name="Webby R.J."/>
            <person name="El Zowalaty M.E."/>
        </authorList>
    </citation>
    <scope>NUCLEOTIDE SEQUENCE</scope>
    <source>
        <strain evidence="8">Pbs3</strain>
    </source>
</reference>
<evidence type="ECO:0000256" key="6">
    <source>
        <dbReference type="SAM" id="MobiDB-lite"/>
    </source>
</evidence>
<dbReference type="InterPro" id="IPR045700">
    <property type="entry name" value="Rab3GAP1"/>
</dbReference>
<feature type="region of interest" description="Disordered" evidence="6">
    <location>
        <begin position="200"/>
        <end position="241"/>
    </location>
</feature>
<accession>A0AAU9L3P3</accession>
<feature type="compositionally biased region" description="Basic and acidic residues" evidence="6">
    <location>
        <begin position="205"/>
        <end position="238"/>
    </location>
</feature>
<organism evidence="8 9">
    <name type="scientific">Peronospora belbahrii</name>
    <dbReference type="NCBI Taxonomy" id="622444"/>
    <lineage>
        <taxon>Eukaryota</taxon>
        <taxon>Sar</taxon>
        <taxon>Stramenopiles</taxon>
        <taxon>Oomycota</taxon>
        <taxon>Peronosporomycetes</taxon>
        <taxon>Peronosporales</taxon>
        <taxon>Peronosporaceae</taxon>
        <taxon>Peronospora</taxon>
    </lineage>
</organism>
<dbReference type="Proteomes" id="UP001160483">
    <property type="component" value="Unassembled WGS sequence"/>
</dbReference>
<comment type="similarity">
    <text evidence="2">Belongs to the Rab3-GAP catalytic subunit family.</text>
</comment>
<dbReference type="InterPro" id="IPR026147">
    <property type="entry name" value="Rab3GAP1_conserved"/>
</dbReference>
<feature type="domain" description="Rab3GAP catalytic subunit conserved" evidence="7">
    <location>
        <begin position="610"/>
        <end position="746"/>
    </location>
</feature>
<dbReference type="GO" id="GO:0005737">
    <property type="term" value="C:cytoplasm"/>
    <property type="evidence" value="ECO:0007669"/>
    <property type="project" value="UniProtKB-SubCell"/>
</dbReference>
<evidence type="ECO:0000259" key="7">
    <source>
        <dbReference type="Pfam" id="PF13890"/>
    </source>
</evidence>
<comment type="caution">
    <text evidence="8">The sequence shown here is derived from an EMBL/GenBank/DDBJ whole genome shotgun (WGS) entry which is preliminary data.</text>
</comment>